<dbReference type="Proteomes" id="UP000019489">
    <property type="component" value="Unassembled WGS sequence"/>
</dbReference>
<dbReference type="InterPro" id="IPR011006">
    <property type="entry name" value="CheY-like_superfamily"/>
</dbReference>
<dbReference type="STRING" id="1386089.N865_04185"/>
<organism evidence="5 6">
    <name type="scientific">Intrasporangium oryzae NRRL B-24470</name>
    <dbReference type="NCBI Taxonomy" id="1386089"/>
    <lineage>
        <taxon>Bacteria</taxon>
        <taxon>Bacillati</taxon>
        <taxon>Actinomycetota</taxon>
        <taxon>Actinomycetes</taxon>
        <taxon>Micrococcales</taxon>
        <taxon>Intrasporangiaceae</taxon>
        <taxon>Intrasporangium</taxon>
    </lineage>
</organism>
<evidence type="ECO:0000256" key="1">
    <source>
        <dbReference type="ARBA" id="ARBA00022553"/>
    </source>
</evidence>
<evidence type="ECO:0000313" key="6">
    <source>
        <dbReference type="Proteomes" id="UP000019489"/>
    </source>
</evidence>
<name>W9G8X7_9MICO</name>
<dbReference type="EMBL" id="AWSA01000008">
    <property type="protein sequence ID" value="EWT02636.1"/>
    <property type="molecule type" value="Genomic_DNA"/>
</dbReference>
<dbReference type="InterPro" id="IPR001789">
    <property type="entry name" value="Sig_transdc_resp-reg_receiver"/>
</dbReference>
<keyword evidence="6" id="KW-1185">Reference proteome</keyword>
<dbReference type="SUPFAM" id="SSF52172">
    <property type="entry name" value="CheY-like"/>
    <property type="match status" value="1"/>
</dbReference>
<gene>
    <name evidence="5" type="ORF">N865_04185</name>
</gene>
<protein>
    <submittedName>
        <fullName evidence="5">Chemotaxis protein CheY</fullName>
    </submittedName>
</protein>
<comment type="caution">
    <text evidence="5">The sequence shown here is derived from an EMBL/GenBank/DDBJ whole genome shotgun (WGS) entry which is preliminary data.</text>
</comment>
<dbReference type="PROSITE" id="PS50110">
    <property type="entry name" value="RESPONSE_REGULATORY"/>
    <property type="match status" value="1"/>
</dbReference>
<dbReference type="RefSeq" id="WP_051510185.1">
    <property type="nucleotide sequence ID" value="NZ_AWSA01000008.1"/>
</dbReference>
<dbReference type="Pfam" id="PF00072">
    <property type="entry name" value="Response_reg"/>
    <property type="match status" value="1"/>
</dbReference>
<dbReference type="GO" id="GO:0000160">
    <property type="term" value="P:phosphorelay signal transduction system"/>
    <property type="evidence" value="ECO:0007669"/>
    <property type="project" value="UniProtKB-KW"/>
</dbReference>
<reference evidence="5 6" key="1">
    <citation type="submission" date="2013-08" db="EMBL/GenBank/DDBJ databases">
        <title>Intrasporangium oryzae NRRL B-24470.</title>
        <authorList>
            <person name="Liu H."/>
            <person name="Wang G."/>
        </authorList>
    </citation>
    <scope>NUCLEOTIDE SEQUENCE [LARGE SCALE GENOMIC DNA]</scope>
    <source>
        <strain evidence="5 6">NRRL B-24470</strain>
    </source>
</reference>
<feature type="domain" description="Response regulatory" evidence="4">
    <location>
        <begin position="17"/>
        <end position="133"/>
    </location>
</feature>
<dbReference type="Gene3D" id="3.40.50.2300">
    <property type="match status" value="1"/>
</dbReference>
<sequence>MTESSAKARPPEARQPVVLLVEDNPRNLKLAHDVLEHAGFSVHVAVTGEEAVALAASVRPDLVLMDIQLPGIDGYEALAQIRQDSRSADVPVVALTAFAMRRDREKAIDAGFDGYLEKPISVRDFPAQVRQYLRSAAPGTGSGS</sequence>
<evidence type="ECO:0000256" key="3">
    <source>
        <dbReference type="PROSITE-ProRule" id="PRU00169"/>
    </source>
</evidence>
<keyword evidence="1 3" id="KW-0597">Phosphoprotein</keyword>
<evidence type="ECO:0000256" key="2">
    <source>
        <dbReference type="ARBA" id="ARBA00023012"/>
    </source>
</evidence>
<feature type="modified residue" description="4-aspartylphosphate" evidence="3">
    <location>
        <position position="66"/>
    </location>
</feature>
<evidence type="ECO:0000259" key="4">
    <source>
        <dbReference type="PROSITE" id="PS50110"/>
    </source>
</evidence>
<accession>W9G8X7</accession>
<proteinExistence type="predicted"/>
<dbReference type="PANTHER" id="PTHR45339:SF1">
    <property type="entry name" value="HYBRID SIGNAL TRANSDUCTION HISTIDINE KINASE J"/>
    <property type="match status" value="1"/>
</dbReference>
<evidence type="ECO:0000313" key="5">
    <source>
        <dbReference type="EMBL" id="EWT02636.1"/>
    </source>
</evidence>
<dbReference type="eggNOG" id="COG0745">
    <property type="taxonomic scope" value="Bacteria"/>
</dbReference>
<keyword evidence="2" id="KW-0902">Two-component regulatory system</keyword>
<dbReference type="AlphaFoldDB" id="W9G8X7"/>
<dbReference type="PANTHER" id="PTHR45339">
    <property type="entry name" value="HYBRID SIGNAL TRANSDUCTION HISTIDINE KINASE J"/>
    <property type="match status" value="1"/>
</dbReference>
<dbReference type="OrthoDB" id="9800897at2"/>
<dbReference type="SMART" id="SM00448">
    <property type="entry name" value="REC"/>
    <property type="match status" value="1"/>
</dbReference>